<evidence type="ECO:0000313" key="3">
    <source>
        <dbReference type="Proteomes" id="UP000183257"/>
    </source>
</evidence>
<reference evidence="3" key="1">
    <citation type="submission" date="2016-11" db="EMBL/GenBank/DDBJ databases">
        <authorList>
            <person name="Varghese N."/>
            <person name="Submissions S."/>
        </authorList>
    </citation>
    <scope>NUCLEOTIDE SEQUENCE [LARGE SCALE GENOMIC DNA]</scope>
    <source>
        <strain evidence="3">DSM 24786</strain>
    </source>
</reference>
<gene>
    <name evidence="2" type="ORF">SAMN05660313_00981</name>
</gene>
<dbReference type="OrthoDB" id="1447634at2"/>
<dbReference type="STRING" id="76595.SAMN05660313_00981"/>
<feature type="transmembrane region" description="Helical" evidence="1">
    <location>
        <begin position="12"/>
        <end position="30"/>
    </location>
</feature>
<protein>
    <submittedName>
        <fullName evidence="2">Uncharacterized protein</fullName>
    </submittedName>
</protein>
<evidence type="ECO:0000313" key="2">
    <source>
        <dbReference type="EMBL" id="SFW27394.1"/>
    </source>
</evidence>
<feature type="transmembrane region" description="Helical" evidence="1">
    <location>
        <begin position="42"/>
        <end position="64"/>
    </location>
</feature>
<name>A0A1K1MW41_9FLAO</name>
<dbReference type="EMBL" id="FPIY01000001">
    <property type="protein sequence ID" value="SFW27394.1"/>
    <property type="molecule type" value="Genomic_DNA"/>
</dbReference>
<dbReference type="AlphaFoldDB" id="A0A1K1MW41"/>
<keyword evidence="1" id="KW-1133">Transmembrane helix</keyword>
<proteinExistence type="predicted"/>
<accession>A0A1K1MW41</accession>
<evidence type="ECO:0000256" key="1">
    <source>
        <dbReference type="SAM" id="Phobius"/>
    </source>
</evidence>
<dbReference type="Pfam" id="PF19589">
    <property type="entry name" value="DUF6095"/>
    <property type="match status" value="1"/>
</dbReference>
<dbReference type="InterPro" id="IPR046077">
    <property type="entry name" value="DUF6095"/>
</dbReference>
<keyword evidence="1" id="KW-0812">Transmembrane</keyword>
<keyword evidence="3" id="KW-1185">Reference proteome</keyword>
<organism evidence="2 3">
    <name type="scientific">Cellulophaga fucicola</name>
    <dbReference type="NCBI Taxonomy" id="76595"/>
    <lineage>
        <taxon>Bacteria</taxon>
        <taxon>Pseudomonadati</taxon>
        <taxon>Bacteroidota</taxon>
        <taxon>Flavobacteriia</taxon>
        <taxon>Flavobacteriales</taxon>
        <taxon>Flavobacteriaceae</taxon>
        <taxon>Cellulophaga</taxon>
    </lineage>
</organism>
<keyword evidence="1" id="KW-0472">Membrane</keyword>
<sequence length="78" mass="8865">MPTTQTDSFYKSIKFFGITVLLMFTGPGAIYEAFKNENHPLYLPVLILGFILSVAAMGLFYYSLRLMMTAIFGKKQKK</sequence>
<dbReference type="RefSeq" id="WP_072302624.1">
    <property type="nucleotide sequence ID" value="NZ_CBDUMO010000011.1"/>
</dbReference>
<dbReference type="Proteomes" id="UP000183257">
    <property type="component" value="Unassembled WGS sequence"/>
</dbReference>